<protein>
    <recommendedName>
        <fullName evidence="8">Major facilitator superfamily (MFS) profile domain-containing protein</fullName>
    </recommendedName>
</protein>
<gene>
    <name evidence="6" type="ORF">B7463_g10390</name>
</gene>
<evidence type="ECO:0000313" key="6">
    <source>
        <dbReference type="EMBL" id="RFU25948.1"/>
    </source>
</evidence>
<feature type="transmembrane region" description="Helical" evidence="5">
    <location>
        <begin position="354"/>
        <end position="377"/>
    </location>
</feature>
<dbReference type="PANTHER" id="PTHR23502">
    <property type="entry name" value="MAJOR FACILITATOR SUPERFAMILY"/>
    <property type="match status" value="1"/>
</dbReference>
<evidence type="ECO:0000313" key="7">
    <source>
        <dbReference type="Proteomes" id="UP000258309"/>
    </source>
</evidence>
<feature type="non-terminal residue" evidence="6">
    <location>
        <position position="528"/>
    </location>
</feature>
<dbReference type="AlphaFoldDB" id="A0A3E2GXW6"/>
<feature type="transmembrane region" description="Helical" evidence="5">
    <location>
        <begin position="119"/>
        <end position="139"/>
    </location>
</feature>
<dbReference type="GO" id="GO:0005886">
    <property type="term" value="C:plasma membrane"/>
    <property type="evidence" value="ECO:0007669"/>
    <property type="project" value="TreeGrafter"/>
</dbReference>
<dbReference type="InterPro" id="IPR036259">
    <property type="entry name" value="MFS_trans_sf"/>
</dbReference>
<feature type="transmembrane region" description="Helical" evidence="5">
    <location>
        <begin position="179"/>
        <end position="198"/>
    </location>
</feature>
<feature type="transmembrane region" description="Helical" evidence="5">
    <location>
        <begin position="428"/>
        <end position="451"/>
    </location>
</feature>
<dbReference type="GO" id="GO:0022857">
    <property type="term" value="F:transmembrane transporter activity"/>
    <property type="evidence" value="ECO:0007669"/>
    <property type="project" value="InterPro"/>
</dbReference>
<dbReference type="EMBL" id="NCSJ02000294">
    <property type="protein sequence ID" value="RFU25948.1"/>
    <property type="molecule type" value="Genomic_DNA"/>
</dbReference>
<sequence>MSEKTTVNHSETNNELDVQIDTEIERDDGAVQLTIDVNAKGDGSVSNFKLAKDGCTILIPQPSDDPADPMNWTSFKKHYILLCVAFGAFAGDFGASVGFPPIVLQGTEWNMSPVKVNYANNLTVIMAGISGILWMPLLNCWGRMPVFFWTTFLGFLFSLGATLSPNFTIFYGLRALQSVFQTTGQTAGLVFVEDMFFFHEQARKIGILYCIFISSPFFGPCLGNFIIAGLGQWRACFWLITAWSAALLVMILLYGDETYYDRMRPVEQPHRGSGHLDRLLRITGVWQIQNHAGYFPHVLSSYRRLLEVFLKPIMPMAMLFYSMVFMWSIGINVSSPILLQTPTSAGGYGFSANAVGLIYFSPIVAVFAGEAFGHFFNDYLADRYTRQHHGVFVIETRLWTNYIAIILMIPGLVLVGETLQNHLHWVGIVFGWGMFQFGVMLVSVATVAYVLNCYPRASGEVSALINFGRVATGFSVGYFQQEWGFKQGFSISFGLQAVIIVCAYILLICLQVFGGRLRHWAGPVSVII</sequence>
<dbReference type="SUPFAM" id="SSF103473">
    <property type="entry name" value="MFS general substrate transporter"/>
    <property type="match status" value="1"/>
</dbReference>
<dbReference type="Pfam" id="PF07690">
    <property type="entry name" value="MFS_1"/>
    <property type="match status" value="1"/>
</dbReference>
<feature type="transmembrane region" description="Helical" evidence="5">
    <location>
        <begin position="79"/>
        <end position="99"/>
    </location>
</feature>
<dbReference type="STRING" id="5539.A0A3E2GXW6"/>
<proteinExistence type="predicted"/>
<dbReference type="PANTHER" id="PTHR23502:SF22">
    <property type="entry name" value="MAJOR FACILITATOR SUPERFAMILY (MFS) PROFILE DOMAIN-CONTAINING PROTEIN"/>
    <property type="match status" value="1"/>
</dbReference>
<feature type="transmembrane region" description="Helical" evidence="5">
    <location>
        <begin position="205"/>
        <end position="231"/>
    </location>
</feature>
<feature type="transmembrane region" description="Helical" evidence="5">
    <location>
        <begin position="146"/>
        <end position="173"/>
    </location>
</feature>
<dbReference type="Proteomes" id="UP000258309">
    <property type="component" value="Unassembled WGS sequence"/>
</dbReference>
<evidence type="ECO:0000256" key="2">
    <source>
        <dbReference type="ARBA" id="ARBA00022692"/>
    </source>
</evidence>
<evidence type="ECO:0000256" key="3">
    <source>
        <dbReference type="ARBA" id="ARBA00022989"/>
    </source>
</evidence>
<dbReference type="OrthoDB" id="2533084at2759"/>
<evidence type="ECO:0000256" key="5">
    <source>
        <dbReference type="SAM" id="Phobius"/>
    </source>
</evidence>
<keyword evidence="2 5" id="KW-0812">Transmembrane</keyword>
<reference evidence="6 7" key="1">
    <citation type="submission" date="2018-05" db="EMBL/GenBank/DDBJ databases">
        <title>Draft genome sequence of Scytalidium lignicola DSM 105466, a ubiquitous saprotrophic fungus.</title>
        <authorList>
            <person name="Buettner E."/>
            <person name="Gebauer A.M."/>
            <person name="Hofrichter M."/>
            <person name="Liers C."/>
            <person name="Kellner H."/>
        </authorList>
    </citation>
    <scope>NUCLEOTIDE SEQUENCE [LARGE SCALE GENOMIC DNA]</scope>
    <source>
        <strain evidence="6 7">DSM 105466</strain>
    </source>
</reference>
<feature type="transmembrane region" description="Helical" evidence="5">
    <location>
        <begin position="493"/>
        <end position="513"/>
    </location>
</feature>
<feature type="transmembrane region" description="Helical" evidence="5">
    <location>
        <begin position="398"/>
        <end position="416"/>
    </location>
</feature>
<dbReference type="InterPro" id="IPR011701">
    <property type="entry name" value="MFS"/>
</dbReference>
<evidence type="ECO:0000256" key="4">
    <source>
        <dbReference type="ARBA" id="ARBA00023136"/>
    </source>
</evidence>
<feature type="transmembrane region" description="Helical" evidence="5">
    <location>
        <begin position="313"/>
        <end position="334"/>
    </location>
</feature>
<dbReference type="Gene3D" id="1.20.1250.20">
    <property type="entry name" value="MFS general substrate transporter like domains"/>
    <property type="match status" value="1"/>
</dbReference>
<name>A0A3E2GXW6_SCYLI</name>
<evidence type="ECO:0008006" key="8">
    <source>
        <dbReference type="Google" id="ProtNLM"/>
    </source>
</evidence>
<feature type="non-terminal residue" evidence="6">
    <location>
        <position position="1"/>
    </location>
</feature>
<feature type="transmembrane region" description="Helical" evidence="5">
    <location>
        <begin position="237"/>
        <end position="255"/>
    </location>
</feature>
<dbReference type="OMA" id="MWAVGIN"/>
<keyword evidence="7" id="KW-1185">Reference proteome</keyword>
<comment type="subcellular location">
    <subcellularLocation>
        <location evidence="1">Membrane</location>
        <topology evidence="1">Multi-pass membrane protein</topology>
    </subcellularLocation>
</comment>
<organism evidence="6 7">
    <name type="scientific">Scytalidium lignicola</name>
    <name type="common">Hyphomycete</name>
    <dbReference type="NCBI Taxonomy" id="5539"/>
    <lineage>
        <taxon>Eukaryota</taxon>
        <taxon>Fungi</taxon>
        <taxon>Dikarya</taxon>
        <taxon>Ascomycota</taxon>
        <taxon>Pezizomycotina</taxon>
        <taxon>Leotiomycetes</taxon>
        <taxon>Leotiomycetes incertae sedis</taxon>
        <taxon>Scytalidium</taxon>
    </lineage>
</organism>
<accession>A0A3E2GXW6</accession>
<comment type="caution">
    <text evidence="6">The sequence shown here is derived from an EMBL/GenBank/DDBJ whole genome shotgun (WGS) entry which is preliminary data.</text>
</comment>
<evidence type="ECO:0000256" key="1">
    <source>
        <dbReference type="ARBA" id="ARBA00004141"/>
    </source>
</evidence>
<keyword evidence="3 5" id="KW-1133">Transmembrane helix</keyword>
<keyword evidence="4 5" id="KW-0472">Membrane</keyword>